<comment type="caution">
    <text evidence="2">The sequence shown here is derived from an EMBL/GenBank/DDBJ whole genome shotgun (WGS) entry which is preliminary data.</text>
</comment>
<dbReference type="EMBL" id="BIFS01000001">
    <property type="protein sequence ID" value="GCE16585.1"/>
    <property type="molecule type" value="Genomic_DNA"/>
</dbReference>
<protein>
    <recommendedName>
        <fullName evidence="4">Uracil permease</fullName>
    </recommendedName>
</protein>
<evidence type="ECO:0000313" key="3">
    <source>
        <dbReference type="Proteomes" id="UP000287188"/>
    </source>
</evidence>
<dbReference type="AlphaFoldDB" id="A0A402ABW6"/>
<organism evidence="2 3">
    <name type="scientific">Dictyobacter kobayashii</name>
    <dbReference type="NCBI Taxonomy" id="2014872"/>
    <lineage>
        <taxon>Bacteria</taxon>
        <taxon>Bacillati</taxon>
        <taxon>Chloroflexota</taxon>
        <taxon>Ktedonobacteria</taxon>
        <taxon>Ktedonobacterales</taxon>
        <taxon>Dictyobacteraceae</taxon>
        <taxon>Dictyobacter</taxon>
    </lineage>
</organism>
<gene>
    <name evidence="2" type="ORF">KDK_03850</name>
</gene>
<feature type="transmembrane region" description="Helical" evidence="1">
    <location>
        <begin position="27"/>
        <end position="45"/>
    </location>
</feature>
<evidence type="ECO:0008006" key="4">
    <source>
        <dbReference type="Google" id="ProtNLM"/>
    </source>
</evidence>
<evidence type="ECO:0000313" key="2">
    <source>
        <dbReference type="EMBL" id="GCE16585.1"/>
    </source>
</evidence>
<evidence type="ECO:0000256" key="1">
    <source>
        <dbReference type="SAM" id="Phobius"/>
    </source>
</evidence>
<reference evidence="3" key="1">
    <citation type="submission" date="2018-12" db="EMBL/GenBank/DDBJ databases">
        <title>Tengunoibacter tsumagoiensis gen. nov., sp. nov., Dictyobacter kobayashii sp. nov., D. alpinus sp. nov., and D. joshuensis sp. nov. and description of Dictyobacteraceae fam. nov. within the order Ktedonobacterales isolated from Tengu-no-mugimeshi.</title>
        <authorList>
            <person name="Wang C.M."/>
            <person name="Zheng Y."/>
            <person name="Sakai Y."/>
            <person name="Toyoda A."/>
            <person name="Minakuchi Y."/>
            <person name="Abe K."/>
            <person name="Yokota A."/>
            <person name="Yabe S."/>
        </authorList>
    </citation>
    <scope>NUCLEOTIDE SEQUENCE [LARGE SCALE GENOMIC DNA]</scope>
    <source>
        <strain evidence="3">Uno11</strain>
    </source>
</reference>
<proteinExistence type="predicted"/>
<keyword evidence="3" id="KW-1185">Reference proteome</keyword>
<name>A0A402ABW6_9CHLR</name>
<dbReference type="Proteomes" id="UP000287188">
    <property type="component" value="Unassembled WGS sequence"/>
</dbReference>
<keyword evidence="1" id="KW-0812">Transmembrane</keyword>
<accession>A0A402ABW6</accession>
<feature type="transmembrane region" description="Helical" evidence="1">
    <location>
        <begin position="51"/>
        <end position="70"/>
    </location>
</feature>
<keyword evidence="1" id="KW-1133">Transmembrane helix</keyword>
<keyword evidence="1" id="KW-0472">Membrane</keyword>
<sequence length="101" mass="10617">MLFGLIAVTGGRIWIENKVDFSKSSNLIPAGVALIIGAGMTGGLAVQFGTIAIDGIGLATFAAIILYQILRERNPQPDEAVFADAAVGMDSTEEHVDAEQR</sequence>